<dbReference type="GO" id="GO:0005886">
    <property type="term" value="C:plasma membrane"/>
    <property type="evidence" value="ECO:0007669"/>
    <property type="project" value="UniProtKB-SubCell"/>
</dbReference>
<protein>
    <submittedName>
        <fullName evidence="7">Threonine/homoserine/homoserine lactone efflux protein</fullName>
    </submittedName>
</protein>
<evidence type="ECO:0000256" key="1">
    <source>
        <dbReference type="ARBA" id="ARBA00004651"/>
    </source>
</evidence>
<dbReference type="InterPro" id="IPR001123">
    <property type="entry name" value="LeuE-type"/>
</dbReference>
<reference evidence="7 8" key="1">
    <citation type="submission" date="2016-11" db="EMBL/GenBank/DDBJ databases">
        <authorList>
            <person name="Jaros S."/>
            <person name="Januszkiewicz K."/>
            <person name="Wedrychowicz H."/>
        </authorList>
    </citation>
    <scope>NUCLEOTIDE SEQUENCE [LARGE SCALE GENOMIC DNA]</scope>
    <source>
        <strain evidence="7 8">DSM 29589</strain>
    </source>
</reference>
<dbReference type="PANTHER" id="PTHR30086:SF20">
    <property type="entry name" value="ARGININE EXPORTER PROTEIN ARGO-RELATED"/>
    <property type="match status" value="1"/>
</dbReference>
<keyword evidence="2" id="KW-1003">Cell membrane</keyword>
<keyword evidence="4 6" id="KW-1133">Transmembrane helix</keyword>
<dbReference type="RefSeq" id="WP_073035548.1">
    <property type="nucleotide sequence ID" value="NZ_BMLR01000010.1"/>
</dbReference>
<evidence type="ECO:0000313" key="7">
    <source>
        <dbReference type="EMBL" id="SHM06160.1"/>
    </source>
</evidence>
<evidence type="ECO:0000256" key="2">
    <source>
        <dbReference type="ARBA" id="ARBA00022475"/>
    </source>
</evidence>
<feature type="transmembrane region" description="Helical" evidence="6">
    <location>
        <begin position="114"/>
        <end position="137"/>
    </location>
</feature>
<evidence type="ECO:0000313" key="8">
    <source>
        <dbReference type="Proteomes" id="UP000183974"/>
    </source>
</evidence>
<keyword evidence="8" id="KW-1185">Reference proteome</keyword>
<evidence type="ECO:0000256" key="5">
    <source>
        <dbReference type="ARBA" id="ARBA00023136"/>
    </source>
</evidence>
<gene>
    <name evidence="7" type="ORF">SAMN05444398_10981</name>
</gene>
<dbReference type="OrthoDB" id="9807053at2"/>
<accession>A0A1M7FQF2</accession>
<feature type="transmembrane region" description="Helical" evidence="6">
    <location>
        <begin position="6"/>
        <end position="34"/>
    </location>
</feature>
<sequence>MIVDPLVLLAFIPAGLALNLTPGADMMFCLGLGLRSGPRPAIAASAGIAAGGVVHVTLAGLGLGAALAALPWLFDVIRWIGVAYLLWLAWAALRRPAPSVATPLNIPATRAFRQGLVVNLLNPKVILFVLAFVPQFVDPARGAILGQFLIYGLILGLGGFIINGAVGMFAGGVGRRLATSARFTRGLGYASAAIFAGLAVRLALIQRS</sequence>
<keyword evidence="3 6" id="KW-0812">Transmembrane</keyword>
<dbReference type="EMBL" id="FRBR01000009">
    <property type="protein sequence ID" value="SHM06160.1"/>
    <property type="molecule type" value="Genomic_DNA"/>
</dbReference>
<dbReference type="Proteomes" id="UP000183974">
    <property type="component" value="Unassembled WGS sequence"/>
</dbReference>
<feature type="transmembrane region" description="Helical" evidence="6">
    <location>
        <begin position="76"/>
        <end position="93"/>
    </location>
</feature>
<dbReference type="PANTHER" id="PTHR30086">
    <property type="entry name" value="ARGININE EXPORTER PROTEIN ARGO"/>
    <property type="match status" value="1"/>
</dbReference>
<organism evidence="7 8">
    <name type="scientific">Roseovarius pacificus</name>
    <dbReference type="NCBI Taxonomy" id="337701"/>
    <lineage>
        <taxon>Bacteria</taxon>
        <taxon>Pseudomonadati</taxon>
        <taxon>Pseudomonadota</taxon>
        <taxon>Alphaproteobacteria</taxon>
        <taxon>Rhodobacterales</taxon>
        <taxon>Roseobacteraceae</taxon>
        <taxon>Roseovarius</taxon>
    </lineage>
</organism>
<proteinExistence type="predicted"/>
<dbReference type="PIRSF" id="PIRSF006324">
    <property type="entry name" value="LeuE"/>
    <property type="match status" value="1"/>
</dbReference>
<dbReference type="STRING" id="337701.SAMN05444398_10981"/>
<feature type="transmembrane region" description="Helical" evidence="6">
    <location>
        <begin position="46"/>
        <end position="70"/>
    </location>
</feature>
<dbReference type="GO" id="GO:0015171">
    <property type="term" value="F:amino acid transmembrane transporter activity"/>
    <property type="evidence" value="ECO:0007669"/>
    <property type="project" value="TreeGrafter"/>
</dbReference>
<feature type="transmembrane region" description="Helical" evidence="6">
    <location>
        <begin position="149"/>
        <end position="174"/>
    </location>
</feature>
<dbReference type="Pfam" id="PF01810">
    <property type="entry name" value="LysE"/>
    <property type="match status" value="1"/>
</dbReference>
<name>A0A1M7FQF2_9RHOB</name>
<evidence type="ECO:0000256" key="6">
    <source>
        <dbReference type="SAM" id="Phobius"/>
    </source>
</evidence>
<feature type="transmembrane region" description="Helical" evidence="6">
    <location>
        <begin position="186"/>
        <end position="205"/>
    </location>
</feature>
<dbReference type="AlphaFoldDB" id="A0A1M7FQF2"/>
<comment type="subcellular location">
    <subcellularLocation>
        <location evidence="1">Cell membrane</location>
        <topology evidence="1">Multi-pass membrane protein</topology>
    </subcellularLocation>
</comment>
<evidence type="ECO:0000256" key="3">
    <source>
        <dbReference type="ARBA" id="ARBA00022692"/>
    </source>
</evidence>
<evidence type="ECO:0000256" key="4">
    <source>
        <dbReference type="ARBA" id="ARBA00022989"/>
    </source>
</evidence>
<keyword evidence="5 6" id="KW-0472">Membrane</keyword>